<dbReference type="PANTHER" id="PTHR12903">
    <property type="entry name" value="MITOCHONDRIAL RIBOSOMAL PROTEIN L24"/>
    <property type="match status" value="1"/>
</dbReference>
<dbReference type="Pfam" id="PF22682">
    <property type="entry name" value="Ribosomal_uL24m-like"/>
    <property type="match status" value="1"/>
</dbReference>
<organism evidence="5 6">
    <name type="scientific">Cryphonectria parasitica (strain ATCC 38755 / EP155)</name>
    <dbReference type="NCBI Taxonomy" id="660469"/>
    <lineage>
        <taxon>Eukaryota</taxon>
        <taxon>Fungi</taxon>
        <taxon>Dikarya</taxon>
        <taxon>Ascomycota</taxon>
        <taxon>Pezizomycotina</taxon>
        <taxon>Sordariomycetes</taxon>
        <taxon>Sordariomycetidae</taxon>
        <taxon>Diaporthales</taxon>
        <taxon>Cryphonectriaceae</taxon>
        <taxon>Cryphonectria-Endothia species complex</taxon>
        <taxon>Cryphonectria</taxon>
    </lineage>
</organism>
<evidence type="ECO:0008006" key="7">
    <source>
        <dbReference type="Google" id="ProtNLM"/>
    </source>
</evidence>
<protein>
    <recommendedName>
        <fullName evidence="7">KOW domain-containing protein</fullName>
    </recommendedName>
</protein>
<proteinExistence type="inferred from homology"/>
<dbReference type="GeneID" id="63834325"/>
<feature type="region of interest" description="Disordered" evidence="4">
    <location>
        <begin position="1"/>
        <end position="74"/>
    </location>
</feature>
<dbReference type="EMBL" id="MU032347">
    <property type="protein sequence ID" value="KAF3765859.1"/>
    <property type="molecule type" value="Genomic_DNA"/>
</dbReference>
<dbReference type="Gene3D" id="2.30.30.30">
    <property type="match status" value="1"/>
</dbReference>
<dbReference type="GO" id="GO:0005840">
    <property type="term" value="C:ribosome"/>
    <property type="evidence" value="ECO:0007669"/>
    <property type="project" value="UniProtKB-KW"/>
</dbReference>
<gene>
    <name evidence="5" type="ORF">M406DRAFT_257845</name>
</gene>
<comment type="caution">
    <text evidence="5">The sequence shown here is derived from an EMBL/GenBank/DDBJ whole genome shotgun (WGS) entry which is preliminary data.</text>
</comment>
<evidence type="ECO:0000313" key="5">
    <source>
        <dbReference type="EMBL" id="KAF3765859.1"/>
    </source>
</evidence>
<evidence type="ECO:0000256" key="2">
    <source>
        <dbReference type="ARBA" id="ARBA00022980"/>
    </source>
</evidence>
<evidence type="ECO:0000256" key="3">
    <source>
        <dbReference type="ARBA" id="ARBA00023274"/>
    </source>
</evidence>
<evidence type="ECO:0000313" key="6">
    <source>
        <dbReference type="Proteomes" id="UP000803844"/>
    </source>
</evidence>
<dbReference type="InterPro" id="IPR014722">
    <property type="entry name" value="Rib_uL2_dom2"/>
</dbReference>
<dbReference type="SUPFAM" id="SSF50104">
    <property type="entry name" value="Translation proteins SH3-like domain"/>
    <property type="match status" value="1"/>
</dbReference>
<accession>A0A9P5CNV3</accession>
<dbReference type="Proteomes" id="UP000803844">
    <property type="component" value="Unassembled WGS sequence"/>
</dbReference>
<dbReference type="RefSeq" id="XP_040776820.1">
    <property type="nucleotide sequence ID" value="XM_040917196.1"/>
</dbReference>
<feature type="region of interest" description="Disordered" evidence="4">
    <location>
        <begin position="376"/>
        <end position="410"/>
    </location>
</feature>
<dbReference type="InterPro" id="IPR041988">
    <property type="entry name" value="Ribosomal_uL24_KOW"/>
</dbReference>
<dbReference type="GO" id="GO:0003735">
    <property type="term" value="F:structural constituent of ribosome"/>
    <property type="evidence" value="ECO:0007669"/>
    <property type="project" value="InterPro"/>
</dbReference>
<reference evidence="5" key="1">
    <citation type="journal article" date="2020" name="Phytopathology">
        <title>Genome sequence of the chestnut blight fungus Cryphonectria parasitica EP155: A fundamental resource for an archetypical invasive plant pathogen.</title>
        <authorList>
            <person name="Crouch J.A."/>
            <person name="Dawe A."/>
            <person name="Aerts A."/>
            <person name="Barry K."/>
            <person name="Churchill A.C.L."/>
            <person name="Grimwood J."/>
            <person name="Hillman B."/>
            <person name="Milgroom M.G."/>
            <person name="Pangilinan J."/>
            <person name="Smith M."/>
            <person name="Salamov A."/>
            <person name="Schmutz J."/>
            <person name="Yadav J."/>
            <person name="Grigoriev I.V."/>
            <person name="Nuss D."/>
        </authorList>
    </citation>
    <scope>NUCLEOTIDE SEQUENCE</scope>
    <source>
        <strain evidence="5">EP155</strain>
    </source>
</reference>
<dbReference type="GO" id="GO:0003723">
    <property type="term" value="F:RNA binding"/>
    <property type="evidence" value="ECO:0007669"/>
    <property type="project" value="InterPro"/>
</dbReference>
<comment type="similarity">
    <text evidence="1">Belongs to the universal ribosomal protein uL24 family.</text>
</comment>
<dbReference type="CDD" id="cd06089">
    <property type="entry name" value="KOW_RPL26"/>
    <property type="match status" value="1"/>
</dbReference>
<keyword evidence="2" id="KW-0689">Ribosomal protein</keyword>
<dbReference type="AlphaFoldDB" id="A0A9P5CNV3"/>
<evidence type="ECO:0000256" key="4">
    <source>
        <dbReference type="SAM" id="MobiDB-lite"/>
    </source>
</evidence>
<dbReference type="InterPro" id="IPR005825">
    <property type="entry name" value="Ribosomal_uL24_CS"/>
</dbReference>
<name>A0A9P5CNV3_CRYP1</name>
<feature type="compositionally biased region" description="Pro residues" evidence="4">
    <location>
        <begin position="399"/>
        <end position="410"/>
    </location>
</feature>
<keyword evidence="3" id="KW-0687">Ribonucleoprotein</keyword>
<evidence type="ECO:0000256" key="1">
    <source>
        <dbReference type="ARBA" id="ARBA00010618"/>
    </source>
</evidence>
<dbReference type="GO" id="GO:1990904">
    <property type="term" value="C:ribonucleoprotein complex"/>
    <property type="evidence" value="ECO:0007669"/>
    <property type="project" value="UniProtKB-KW"/>
</dbReference>
<keyword evidence="6" id="KW-1185">Reference proteome</keyword>
<dbReference type="InterPro" id="IPR008991">
    <property type="entry name" value="Translation_prot_SH3-like_sf"/>
</dbReference>
<dbReference type="InterPro" id="IPR003256">
    <property type="entry name" value="Ribosomal_uL24"/>
</dbReference>
<sequence>MQKLLKRTAQAEKQAARRIKKRNDLVNRAAQRQDFRKRMSAVRDANASLTEARQRRRDDWELGPLAPQRDTPVKGKTGAYWGSLSLTRTMSDLPDKQIELACKWAGGRKYLCIKAGDRVAIMQGPDKGKIGTIRTIVENEGTVMLDGEQLQQNYTVSEFISKSNLTPETTFVQLSPLRVPIQAVRLVHPLRDPKTGQVRDVIINELTPTGILRDKPTGRVTWSRAVPGLNVEIPWPRDFEDAERNELENPLPDHDCDTLRIDVEQNTFVPTLLSPPMPAEILDELRNKYSKFRTRHEPEYIAKKEAEEAAKIARRKGYLEMMTPVQELNARIREEKKQRPVPVLTDGMLEKIGQVMARNAYRAPALKKVPEELVSMAQRSEEKKEARSEVRPADLAAPEIPPESTAPPPS</sequence>
<dbReference type="PROSITE" id="PS01108">
    <property type="entry name" value="RIBOSOMAL_L24"/>
    <property type="match status" value="1"/>
</dbReference>
<dbReference type="GO" id="GO:0006412">
    <property type="term" value="P:translation"/>
    <property type="evidence" value="ECO:0007669"/>
    <property type="project" value="InterPro"/>
</dbReference>
<feature type="compositionally biased region" description="Basic and acidic residues" evidence="4">
    <location>
        <begin position="379"/>
        <end position="392"/>
    </location>
</feature>
<dbReference type="OrthoDB" id="359154at2759"/>